<dbReference type="Pfam" id="PF01113">
    <property type="entry name" value="DapB_N"/>
    <property type="match status" value="1"/>
</dbReference>
<dbReference type="InterPro" id="IPR000846">
    <property type="entry name" value="DapB_N"/>
</dbReference>
<dbReference type="AlphaFoldDB" id="A0A426ZL61"/>
<sequence>MFSLLPENVAFSLANPASPKMFTLRPQIAALSQAIPGHRLRLVARRSAQRPSSVVSVLTSESPHMSPAVALPSLSFPVLVCVSNHCALGLGFKDHEMIHLSYVSFEALNMLGTIYQVNGCTGKMGRAVAEAAISAGLQLVPVSFSSLEKPGRTLKVGNTEIQIHGPSERESVLSSVFHEFPDVIVVDYTVPDAVNGIHYILHFLVVAFLAAMDIMADQFPGAFSGYTLEVMESHQASKLDTSGTAKAVISCFQKLGVTFDMKQIKQIRDPKKQLEMVGVPEEHLSGHAFHMYHLTSPDET</sequence>
<keyword evidence="1" id="KW-0521">NADP</keyword>
<evidence type="ECO:0000313" key="5">
    <source>
        <dbReference type="Proteomes" id="UP000287651"/>
    </source>
</evidence>
<dbReference type="GO" id="GO:0009089">
    <property type="term" value="P:lysine biosynthetic process via diaminopimelate"/>
    <property type="evidence" value="ECO:0007669"/>
    <property type="project" value="InterPro"/>
</dbReference>
<dbReference type="Gene3D" id="3.40.50.720">
    <property type="entry name" value="NAD(P)-binding Rossmann-like Domain"/>
    <property type="match status" value="1"/>
</dbReference>
<dbReference type="GO" id="GO:0019877">
    <property type="term" value="P:diaminopimelate biosynthetic process"/>
    <property type="evidence" value="ECO:0007669"/>
    <property type="project" value="TreeGrafter"/>
</dbReference>
<dbReference type="GO" id="GO:0009570">
    <property type="term" value="C:chloroplast stroma"/>
    <property type="evidence" value="ECO:0007669"/>
    <property type="project" value="TreeGrafter"/>
</dbReference>
<dbReference type="PANTHER" id="PTHR20836">
    <property type="entry name" value="DIHYDRODIPICOLINATE REDUCTASE"/>
    <property type="match status" value="1"/>
</dbReference>
<gene>
    <name evidence="4" type="ORF">B296_00034067</name>
</gene>
<organism evidence="4 5">
    <name type="scientific">Ensete ventricosum</name>
    <name type="common">Abyssinian banana</name>
    <name type="synonym">Musa ensete</name>
    <dbReference type="NCBI Taxonomy" id="4639"/>
    <lineage>
        <taxon>Eukaryota</taxon>
        <taxon>Viridiplantae</taxon>
        <taxon>Streptophyta</taxon>
        <taxon>Embryophyta</taxon>
        <taxon>Tracheophyta</taxon>
        <taxon>Spermatophyta</taxon>
        <taxon>Magnoliopsida</taxon>
        <taxon>Liliopsida</taxon>
        <taxon>Zingiberales</taxon>
        <taxon>Musaceae</taxon>
        <taxon>Ensete</taxon>
    </lineage>
</organism>
<evidence type="ECO:0000313" key="4">
    <source>
        <dbReference type="EMBL" id="RRT64742.1"/>
    </source>
</evidence>
<name>A0A426ZL61_ENSVE</name>
<accession>A0A426ZL61</accession>
<feature type="domain" description="Dihydrodipicolinate reductase N-terminal" evidence="3">
    <location>
        <begin position="117"/>
        <end position="195"/>
    </location>
</feature>
<reference evidence="4 5" key="1">
    <citation type="journal article" date="2014" name="Agronomy (Basel)">
        <title>A Draft Genome Sequence for Ensete ventricosum, the Drought-Tolerant Tree Against Hunger.</title>
        <authorList>
            <person name="Harrison J."/>
            <person name="Moore K.A."/>
            <person name="Paszkiewicz K."/>
            <person name="Jones T."/>
            <person name="Grant M."/>
            <person name="Ambacheew D."/>
            <person name="Muzemil S."/>
            <person name="Studholme D.J."/>
        </authorList>
    </citation>
    <scope>NUCLEOTIDE SEQUENCE [LARGE SCALE GENOMIC DNA]</scope>
</reference>
<dbReference type="EMBL" id="AMZH03006073">
    <property type="protein sequence ID" value="RRT64742.1"/>
    <property type="molecule type" value="Genomic_DNA"/>
</dbReference>
<dbReference type="GO" id="GO:0008839">
    <property type="term" value="F:4-hydroxy-tetrahydrodipicolinate reductase"/>
    <property type="evidence" value="ECO:0007669"/>
    <property type="project" value="InterPro"/>
</dbReference>
<dbReference type="FunFam" id="3.30.360.10:FF:000037">
    <property type="entry name" value="4-hydroxy-tetrahydrodipicolinate reductase 2, chloroplastic"/>
    <property type="match status" value="1"/>
</dbReference>
<evidence type="ECO:0000256" key="1">
    <source>
        <dbReference type="ARBA" id="ARBA00022857"/>
    </source>
</evidence>
<dbReference type="Proteomes" id="UP000287651">
    <property type="component" value="Unassembled WGS sequence"/>
</dbReference>
<protein>
    <recommendedName>
        <fullName evidence="3">Dihydrodipicolinate reductase N-terminal domain-containing protein</fullName>
    </recommendedName>
</protein>
<proteinExistence type="predicted"/>
<evidence type="ECO:0000259" key="3">
    <source>
        <dbReference type="Pfam" id="PF01113"/>
    </source>
</evidence>
<dbReference type="InterPro" id="IPR023940">
    <property type="entry name" value="DHDPR_bac"/>
</dbReference>
<evidence type="ECO:0000256" key="2">
    <source>
        <dbReference type="ARBA" id="ARBA00023002"/>
    </source>
</evidence>
<dbReference type="PANTHER" id="PTHR20836:SF0">
    <property type="entry name" value="4-HYDROXY-TETRAHYDRODIPICOLINATE REDUCTASE 1, CHLOROPLASTIC-RELATED"/>
    <property type="match status" value="1"/>
</dbReference>
<keyword evidence="2" id="KW-0560">Oxidoreductase</keyword>
<comment type="caution">
    <text evidence="4">The sequence shown here is derived from an EMBL/GenBank/DDBJ whole genome shotgun (WGS) entry which is preliminary data.</text>
</comment>